<keyword evidence="8" id="KW-1185">Reference proteome</keyword>
<dbReference type="Gene3D" id="3.40.50.150">
    <property type="entry name" value="Vaccinia Virus protein VP39"/>
    <property type="match status" value="1"/>
</dbReference>
<protein>
    <recommendedName>
        <fullName evidence="2">tRNA (guanine(46)-N(7))-methyltransferase</fullName>
        <ecNumber evidence="2">2.1.1.33</ecNumber>
    </recommendedName>
</protein>
<proteinExistence type="inferred from homology"/>
<dbReference type="GO" id="GO:0008176">
    <property type="term" value="F:tRNA (guanine(46)-N7)-methyltransferase activity"/>
    <property type="evidence" value="ECO:0007669"/>
    <property type="project" value="UniProtKB-EC"/>
</dbReference>
<evidence type="ECO:0000313" key="7">
    <source>
        <dbReference type="EMBL" id="ACO61907.1"/>
    </source>
</evidence>
<gene>
    <name evidence="7" type="ORF">MICPUN_57219</name>
</gene>
<dbReference type="PROSITE" id="PS51625">
    <property type="entry name" value="SAM_MT_TRMB"/>
    <property type="match status" value="1"/>
</dbReference>
<dbReference type="PANTHER" id="PTHR23417:SF14">
    <property type="entry name" value="PENTACOTRIPEPTIDE-REPEAT REGION OF PRORP DOMAIN-CONTAINING PROTEIN"/>
    <property type="match status" value="1"/>
</dbReference>
<dbReference type="AlphaFoldDB" id="C1E2F4"/>
<dbReference type="EMBL" id="CP001324">
    <property type="protein sequence ID" value="ACO61907.1"/>
    <property type="molecule type" value="Genomic_DNA"/>
</dbReference>
<sequence length="298" mass="33214">MRVAALLGAAPGIASHARRCRTPGSIRWVAAAHAQTTEDPAVPEDLLLRVREKGAHLDRPWSLTYLRNRGKVTRAQKEAWRTLWPQYGIDVQTHAGGGGPPPRLDFREVFADRPEAPLALEVGFGLGHSLMEMAAAHPDKNFVGVEVHKPGIGAALQKIQARRDELGDGWVDNVRVVRMDALWLVRDFIPRESLSDVCVYFPDPWSDAQAHRRIVNPFLLALIEPCMAKTGGRLHLSTDDDSYAEHMFRVMSEAESSGKWEKVDEALLGRSGSTKYEERGRALGSEIRNFCYRYVGSP</sequence>
<dbReference type="OMA" id="DPWRDES"/>
<name>C1E2F4_MICCC</name>
<dbReference type="GeneID" id="8242264"/>
<evidence type="ECO:0000256" key="1">
    <source>
        <dbReference type="ARBA" id="ARBA00000142"/>
    </source>
</evidence>
<dbReference type="InterPro" id="IPR003358">
    <property type="entry name" value="tRNA_(Gua-N-7)_MeTrfase_Trmb"/>
</dbReference>
<dbReference type="InterPro" id="IPR055361">
    <property type="entry name" value="tRNA_methyltr_TrmB_bact"/>
</dbReference>
<dbReference type="InterPro" id="IPR029063">
    <property type="entry name" value="SAM-dependent_MTases_sf"/>
</dbReference>
<keyword evidence="4" id="KW-0808">Transferase</keyword>
<dbReference type="GO" id="GO:0043527">
    <property type="term" value="C:tRNA methyltransferase complex"/>
    <property type="evidence" value="ECO:0007669"/>
    <property type="project" value="TreeGrafter"/>
</dbReference>
<reference evidence="7 8" key="1">
    <citation type="journal article" date="2009" name="Science">
        <title>Green evolution and dynamic adaptations revealed by genomes of the marine picoeukaryotes Micromonas.</title>
        <authorList>
            <person name="Worden A.Z."/>
            <person name="Lee J.H."/>
            <person name="Mock T."/>
            <person name="Rouze P."/>
            <person name="Simmons M.P."/>
            <person name="Aerts A.L."/>
            <person name="Allen A.E."/>
            <person name="Cuvelier M.L."/>
            <person name="Derelle E."/>
            <person name="Everett M.V."/>
            <person name="Foulon E."/>
            <person name="Grimwood J."/>
            <person name="Gundlach H."/>
            <person name="Henrissat B."/>
            <person name="Napoli C."/>
            <person name="McDonald S.M."/>
            <person name="Parker M.S."/>
            <person name="Rombauts S."/>
            <person name="Salamov A."/>
            <person name="Von Dassow P."/>
            <person name="Badger J.H."/>
            <person name="Coutinho P.M."/>
            <person name="Demir E."/>
            <person name="Dubchak I."/>
            <person name="Gentemann C."/>
            <person name="Eikrem W."/>
            <person name="Gready J.E."/>
            <person name="John U."/>
            <person name="Lanier W."/>
            <person name="Lindquist E.A."/>
            <person name="Lucas S."/>
            <person name="Mayer K.F."/>
            <person name="Moreau H."/>
            <person name="Not F."/>
            <person name="Otillar R."/>
            <person name="Panaud O."/>
            <person name="Pangilinan J."/>
            <person name="Paulsen I."/>
            <person name="Piegu B."/>
            <person name="Poliakov A."/>
            <person name="Robbens S."/>
            <person name="Schmutz J."/>
            <person name="Toulza E."/>
            <person name="Wyss T."/>
            <person name="Zelensky A."/>
            <person name="Zhou K."/>
            <person name="Armbrust E.V."/>
            <person name="Bhattacharya D."/>
            <person name="Goodenough U.W."/>
            <person name="Van de Peer Y."/>
            <person name="Grigoriev I.V."/>
        </authorList>
    </citation>
    <scope>NUCLEOTIDE SEQUENCE [LARGE SCALE GENOMIC DNA]</scope>
    <source>
        <strain evidence="8">RCC299 / NOUM17</strain>
    </source>
</reference>
<dbReference type="OrthoDB" id="47276at2759"/>
<dbReference type="eggNOG" id="ENOG502SUAR">
    <property type="taxonomic scope" value="Eukaryota"/>
</dbReference>
<keyword evidence="5" id="KW-0949">S-adenosyl-L-methionine</keyword>
<comment type="catalytic activity">
    <reaction evidence="1">
        <text>guanosine(46) in tRNA + S-adenosyl-L-methionine = N(7)-methylguanosine(46) in tRNA + S-adenosyl-L-homocysteine</text>
        <dbReference type="Rhea" id="RHEA:42708"/>
        <dbReference type="Rhea" id="RHEA-COMP:10188"/>
        <dbReference type="Rhea" id="RHEA-COMP:10189"/>
        <dbReference type="ChEBI" id="CHEBI:57856"/>
        <dbReference type="ChEBI" id="CHEBI:59789"/>
        <dbReference type="ChEBI" id="CHEBI:74269"/>
        <dbReference type="ChEBI" id="CHEBI:74480"/>
        <dbReference type="EC" id="2.1.1.33"/>
    </reaction>
</comment>
<evidence type="ECO:0000256" key="6">
    <source>
        <dbReference type="ARBA" id="ARBA00022694"/>
    </source>
</evidence>
<dbReference type="SUPFAM" id="SSF53335">
    <property type="entry name" value="S-adenosyl-L-methionine-dependent methyltransferases"/>
    <property type="match status" value="1"/>
</dbReference>
<dbReference type="Proteomes" id="UP000002009">
    <property type="component" value="Chromosome 3"/>
</dbReference>
<dbReference type="NCBIfam" id="TIGR00091">
    <property type="entry name" value="tRNA (guanosine(46)-N7)-methyltransferase TrmB"/>
    <property type="match status" value="1"/>
</dbReference>
<dbReference type="InParanoid" id="C1E2F4"/>
<accession>C1E2F4</accession>
<evidence type="ECO:0000256" key="5">
    <source>
        <dbReference type="ARBA" id="ARBA00022691"/>
    </source>
</evidence>
<dbReference type="Pfam" id="PF02390">
    <property type="entry name" value="Methyltransf_4"/>
    <property type="match status" value="1"/>
</dbReference>
<dbReference type="RefSeq" id="XP_002500649.1">
    <property type="nucleotide sequence ID" value="XM_002500603.1"/>
</dbReference>
<dbReference type="PANTHER" id="PTHR23417">
    <property type="entry name" value="3-DEOXY-D-MANNO-OCTULOSONIC-ACID TRANSFERASE/TRNA GUANINE-N 7 - -METHYLTRANSFERASE"/>
    <property type="match status" value="1"/>
</dbReference>
<evidence type="ECO:0000256" key="4">
    <source>
        <dbReference type="ARBA" id="ARBA00022679"/>
    </source>
</evidence>
<keyword evidence="6" id="KW-0819">tRNA processing</keyword>
<evidence type="ECO:0000256" key="3">
    <source>
        <dbReference type="ARBA" id="ARBA00022603"/>
    </source>
</evidence>
<organism evidence="7 8">
    <name type="scientific">Micromonas commoda (strain RCC299 / NOUM17 / CCMP2709)</name>
    <name type="common">Picoplanktonic green alga</name>
    <dbReference type="NCBI Taxonomy" id="296587"/>
    <lineage>
        <taxon>Eukaryota</taxon>
        <taxon>Viridiplantae</taxon>
        <taxon>Chlorophyta</taxon>
        <taxon>Mamiellophyceae</taxon>
        <taxon>Mamiellales</taxon>
        <taxon>Mamiellaceae</taxon>
        <taxon>Micromonas</taxon>
    </lineage>
</organism>
<evidence type="ECO:0000256" key="2">
    <source>
        <dbReference type="ARBA" id="ARBA00011977"/>
    </source>
</evidence>
<dbReference type="KEGG" id="mis:MICPUN_57219"/>
<dbReference type="EC" id="2.1.1.33" evidence="2"/>
<dbReference type="STRING" id="296587.C1E2F4"/>
<keyword evidence="3" id="KW-0489">Methyltransferase</keyword>
<dbReference type="HAMAP" id="MF_01057">
    <property type="entry name" value="tRNA_methyltr_TrmB"/>
    <property type="match status" value="1"/>
</dbReference>
<evidence type="ECO:0000313" key="8">
    <source>
        <dbReference type="Proteomes" id="UP000002009"/>
    </source>
</evidence>